<dbReference type="Pfam" id="PF13346">
    <property type="entry name" value="ABC2_membrane_5"/>
    <property type="match status" value="1"/>
</dbReference>
<dbReference type="RefSeq" id="WP_238726192.1">
    <property type="nucleotide sequence ID" value="NZ_JAHQCX010000001.1"/>
</dbReference>
<reference evidence="2 3" key="1">
    <citation type="submission" date="2021-06" db="EMBL/GenBank/DDBJ databases">
        <title>Description of novel taxa of the family Lachnospiraceae.</title>
        <authorList>
            <person name="Chaplin A.V."/>
            <person name="Sokolova S.R."/>
            <person name="Pikina A.P."/>
            <person name="Korzhanova M."/>
            <person name="Belova V."/>
            <person name="Korostin D."/>
            <person name="Efimov B.A."/>
        </authorList>
    </citation>
    <scope>NUCLEOTIDE SEQUENCE [LARGE SCALE GENOMIC DNA]</scope>
    <source>
        <strain evidence="2 3">ASD4241</strain>
    </source>
</reference>
<organism evidence="2 3">
    <name type="scientific">Diplocloster modestus</name>
    <dbReference type="NCBI Taxonomy" id="2850322"/>
    <lineage>
        <taxon>Bacteria</taxon>
        <taxon>Bacillati</taxon>
        <taxon>Bacillota</taxon>
        <taxon>Clostridia</taxon>
        <taxon>Lachnospirales</taxon>
        <taxon>Lachnospiraceae</taxon>
        <taxon>Diplocloster</taxon>
    </lineage>
</organism>
<comment type="caution">
    <text evidence="2">The sequence shown here is derived from an EMBL/GenBank/DDBJ whole genome shotgun (WGS) entry which is preliminary data.</text>
</comment>
<evidence type="ECO:0000313" key="3">
    <source>
        <dbReference type="Proteomes" id="UP001314681"/>
    </source>
</evidence>
<proteinExistence type="predicted"/>
<keyword evidence="1" id="KW-1133">Transmembrane helix</keyword>
<keyword evidence="1" id="KW-0812">Transmembrane</keyword>
<dbReference type="Proteomes" id="UP001314681">
    <property type="component" value="Unassembled WGS sequence"/>
</dbReference>
<feature type="transmembrane region" description="Helical" evidence="1">
    <location>
        <begin position="122"/>
        <end position="146"/>
    </location>
</feature>
<gene>
    <name evidence="2" type="ORF">KTH90_02395</name>
</gene>
<feature type="transmembrane region" description="Helical" evidence="1">
    <location>
        <begin position="21"/>
        <end position="39"/>
    </location>
</feature>
<evidence type="ECO:0000256" key="1">
    <source>
        <dbReference type="SAM" id="Phobius"/>
    </source>
</evidence>
<accession>A0ABS6K2W6</accession>
<feature type="transmembrane region" description="Helical" evidence="1">
    <location>
        <begin position="184"/>
        <end position="205"/>
    </location>
</feature>
<evidence type="ECO:0000313" key="2">
    <source>
        <dbReference type="EMBL" id="MBU9724857.1"/>
    </source>
</evidence>
<keyword evidence="1" id="KW-0472">Membrane</keyword>
<dbReference type="InterPro" id="IPR025699">
    <property type="entry name" value="ABC2_memb-like"/>
</dbReference>
<feature type="transmembrane region" description="Helical" evidence="1">
    <location>
        <begin position="45"/>
        <end position="63"/>
    </location>
</feature>
<dbReference type="EMBL" id="JAHQCX010000001">
    <property type="protein sequence ID" value="MBU9724857.1"/>
    <property type="molecule type" value="Genomic_DNA"/>
</dbReference>
<keyword evidence="3" id="KW-1185">Reference proteome</keyword>
<sequence>MILTAFKKDLILIRRSLPMVLLQYYLTLLVSTVLLPSVTAIFPSLGYLLCCSITTGLIFNLLFEADSKYHIHALLFSTPMTPSSILYSRYLIGYGTWISSTLLYTLPGFIPSVRRSFPPLSLHMLAGGLLLTTILCALLVPLHMLLEETKASLLGMIVLLPAFLLVFLLCEAASHFFAHLHYPVLILILIPVAALVTCLSSRFTLPRLKAKEY</sequence>
<feature type="transmembrane region" description="Helical" evidence="1">
    <location>
        <begin position="90"/>
        <end position="110"/>
    </location>
</feature>
<name>A0ABS6K2W6_9FIRM</name>
<feature type="transmembrane region" description="Helical" evidence="1">
    <location>
        <begin position="153"/>
        <end position="178"/>
    </location>
</feature>
<protein>
    <submittedName>
        <fullName evidence="2">ABC-2 transporter permease</fullName>
    </submittedName>
</protein>